<accession>A0A6J4K8L9</accession>
<organism evidence="1">
    <name type="scientific">uncultured Leptolyngbya sp</name>
    <dbReference type="NCBI Taxonomy" id="332963"/>
    <lineage>
        <taxon>Bacteria</taxon>
        <taxon>Bacillati</taxon>
        <taxon>Cyanobacteriota</taxon>
        <taxon>Cyanophyceae</taxon>
        <taxon>Leptolyngbyales</taxon>
        <taxon>Leptolyngbyaceae</taxon>
        <taxon>Leptolyngbya group</taxon>
        <taxon>Leptolyngbya</taxon>
        <taxon>environmental samples</taxon>
    </lineage>
</organism>
<sequence>MPDWAYFAFALGSEFRGKQGQIAPPSPLKFIMGEGQAPHQALFNILNPNLYRVSQDLNEVERIACVWLESAPGWPTQDYIFKVVGALLWDILAVSAVG</sequence>
<reference evidence="1" key="1">
    <citation type="submission" date="2020-02" db="EMBL/GenBank/DDBJ databases">
        <authorList>
            <person name="Meier V. D."/>
        </authorList>
    </citation>
    <scope>NUCLEOTIDE SEQUENCE</scope>
    <source>
        <strain evidence="1">AVDCRST_MAG94</strain>
    </source>
</reference>
<proteinExistence type="predicted"/>
<dbReference type="AlphaFoldDB" id="A0A6J4K8L9"/>
<dbReference type="EMBL" id="CADCTY010000079">
    <property type="protein sequence ID" value="CAA9299153.1"/>
    <property type="molecule type" value="Genomic_DNA"/>
</dbReference>
<evidence type="ECO:0000313" key="1">
    <source>
        <dbReference type="EMBL" id="CAA9299153.1"/>
    </source>
</evidence>
<name>A0A6J4K8L9_9CYAN</name>
<protein>
    <submittedName>
        <fullName evidence="1">Uncharacterized protein</fullName>
    </submittedName>
</protein>
<gene>
    <name evidence="1" type="ORF">AVDCRST_MAG94-232</name>
</gene>